<keyword evidence="3" id="KW-0694">RNA-binding</keyword>
<keyword evidence="4" id="KW-0689">Ribosomal protein</keyword>
<evidence type="ECO:0000256" key="4">
    <source>
        <dbReference type="ARBA" id="ARBA00022980"/>
    </source>
</evidence>
<dbReference type="InterPro" id="IPR012677">
    <property type="entry name" value="Nucleotide-bd_a/b_plait_sf"/>
</dbReference>
<evidence type="ECO:0000313" key="7">
    <source>
        <dbReference type="EMBL" id="SVA15366.1"/>
    </source>
</evidence>
<dbReference type="GO" id="GO:0003735">
    <property type="term" value="F:structural constituent of ribosome"/>
    <property type="evidence" value="ECO:0007669"/>
    <property type="project" value="InterPro"/>
</dbReference>
<gene>
    <name evidence="7" type="ORF">METZ01_LOCUS68220</name>
</gene>
<name>A0A381TGY3_9ZZZZ</name>
<dbReference type="PANTHER" id="PTHR11620">
    <property type="entry name" value="60S RIBOSOMAL PROTEIN L23A"/>
    <property type="match status" value="1"/>
</dbReference>
<evidence type="ECO:0000256" key="3">
    <source>
        <dbReference type="ARBA" id="ARBA00022884"/>
    </source>
</evidence>
<dbReference type="NCBIfam" id="NF004363">
    <property type="entry name" value="PRK05738.2-4"/>
    <property type="match status" value="1"/>
</dbReference>
<dbReference type="AlphaFoldDB" id="A0A381TGY3"/>
<dbReference type="InterPro" id="IPR002792">
    <property type="entry name" value="TRAM_dom"/>
</dbReference>
<dbReference type="EMBL" id="UINC01004579">
    <property type="protein sequence ID" value="SVA15366.1"/>
    <property type="molecule type" value="Genomic_DNA"/>
</dbReference>
<evidence type="ECO:0000256" key="1">
    <source>
        <dbReference type="ARBA" id="ARBA00006700"/>
    </source>
</evidence>
<protein>
    <recommendedName>
        <fullName evidence="6">TRAM domain-containing protein</fullName>
    </recommendedName>
</protein>
<comment type="similarity">
    <text evidence="1">Belongs to the universal ribosomal protein uL23 family.</text>
</comment>
<dbReference type="NCBIfam" id="NF004359">
    <property type="entry name" value="PRK05738.1-3"/>
    <property type="match status" value="1"/>
</dbReference>
<accession>A0A381TGY3</accession>
<dbReference type="GO" id="GO:0005840">
    <property type="term" value="C:ribosome"/>
    <property type="evidence" value="ECO:0007669"/>
    <property type="project" value="UniProtKB-KW"/>
</dbReference>
<reference evidence="7" key="1">
    <citation type="submission" date="2018-05" db="EMBL/GenBank/DDBJ databases">
        <authorList>
            <person name="Lanie J.A."/>
            <person name="Ng W.-L."/>
            <person name="Kazmierczak K.M."/>
            <person name="Andrzejewski T.M."/>
            <person name="Davidsen T.M."/>
            <person name="Wayne K.J."/>
            <person name="Tettelin H."/>
            <person name="Glass J.I."/>
            <person name="Rusch D."/>
            <person name="Podicherti R."/>
            <person name="Tsui H.-C.T."/>
            <person name="Winkler M.E."/>
        </authorList>
    </citation>
    <scope>NUCLEOTIDE SEQUENCE</scope>
</reference>
<dbReference type="PROSITE" id="PS50926">
    <property type="entry name" value="TRAM"/>
    <property type="match status" value="1"/>
</dbReference>
<dbReference type="Gene3D" id="3.30.70.330">
    <property type="match status" value="1"/>
</dbReference>
<dbReference type="FunFam" id="3.30.70.330:FF:000001">
    <property type="entry name" value="50S ribosomal protein L23"/>
    <property type="match status" value="1"/>
</dbReference>
<dbReference type="SUPFAM" id="SSF54189">
    <property type="entry name" value="Ribosomal proteins S24e, L23 and L15e"/>
    <property type="match status" value="1"/>
</dbReference>
<dbReference type="GO" id="GO:1990904">
    <property type="term" value="C:ribonucleoprotein complex"/>
    <property type="evidence" value="ECO:0007669"/>
    <property type="project" value="UniProtKB-KW"/>
</dbReference>
<proteinExistence type="inferred from homology"/>
<organism evidence="7">
    <name type="scientific">marine metagenome</name>
    <dbReference type="NCBI Taxonomy" id="408172"/>
    <lineage>
        <taxon>unclassified sequences</taxon>
        <taxon>metagenomes</taxon>
        <taxon>ecological metagenomes</taxon>
    </lineage>
</organism>
<dbReference type="HAMAP" id="MF_01369_B">
    <property type="entry name" value="Ribosomal_uL23_B"/>
    <property type="match status" value="1"/>
</dbReference>
<dbReference type="GO" id="GO:0006412">
    <property type="term" value="P:translation"/>
    <property type="evidence" value="ECO:0007669"/>
    <property type="project" value="InterPro"/>
</dbReference>
<feature type="non-terminal residue" evidence="7">
    <location>
        <position position="1"/>
    </location>
</feature>
<evidence type="ECO:0000256" key="2">
    <source>
        <dbReference type="ARBA" id="ARBA00022730"/>
    </source>
</evidence>
<evidence type="ECO:0000256" key="5">
    <source>
        <dbReference type="ARBA" id="ARBA00023274"/>
    </source>
</evidence>
<dbReference type="GO" id="GO:0019843">
    <property type="term" value="F:rRNA binding"/>
    <property type="evidence" value="ECO:0007669"/>
    <property type="project" value="UniProtKB-KW"/>
</dbReference>
<keyword evidence="2" id="KW-0699">rRNA-binding</keyword>
<dbReference type="InterPro" id="IPR013025">
    <property type="entry name" value="Ribosomal_uL23-like"/>
</dbReference>
<keyword evidence="5" id="KW-0687">Ribonucleoprotein</keyword>
<dbReference type="Pfam" id="PF00276">
    <property type="entry name" value="Ribosomal_L23"/>
    <property type="match status" value="1"/>
</dbReference>
<feature type="domain" description="TRAM" evidence="6">
    <location>
        <begin position="43"/>
        <end position="91"/>
    </location>
</feature>
<evidence type="ECO:0000259" key="6">
    <source>
        <dbReference type="PROSITE" id="PS50926"/>
    </source>
</evidence>
<dbReference type="InterPro" id="IPR012678">
    <property type="entry name" value="Ribosomal_uL23/eL15/eS24_sf"/>
</dbReference>
<sequence>VLIAPHISEKTTNLNEKNKQIAFRVRPDSNKTQIKKAVEQLFNVKVSEVKTVSVKGKKKRSGMRVGRTKDWKKAYIILSEGQDIDLMGADV</sequence>